<accession>A0A369J187</accession>
<reference evidence="1" key="1">
    <citation type="submission" date="2018-04" db="EMBL/GenBank/DDBJ databases">
        <title>Whole genome sequencing of Hypsizygus marmoreus.</title>
        <authorList>
            <person name="Choi I.-G."/>
            <person name="Min B."/>
            <person name="Kim J.-G."/>
            <person name="Kim S."/>
            <person name="Oh Y.-L."/>
            <person name="Kong W.-S."/>
            <person name="Park H."/>
            <person name="Jeong J."/>
            <person name="Song E.-S."/>
        </authorList>
    </citation>
    <scope>NUCLEOTIDE SEQUENCE [LARGE SCALE GENOMIC DNA]</scope>
    <source>
        <strain evidence="1">51987-8</strain>
    </source>
</reference>
<keyword evidence="2" id="KW-1185">Reference proteome</keyword>
<dbReference type="AlphaFoldDB" id="A0A369J187"/>
<comment type="caution">
    <text evidence="1">The sequence shown here is derived from an EMBL/GenBank/DDBJ whole genome shotgun (WGS) entry which is preliminary data.</text>
</comment>
<sequence length="179" mass="19791">MLCRTLSLQACLLEMTTDRFEDLETLLYLRLLCMVSLKLLELAGPTMISPLATSLTRNVTSNPRGPCILLHSDDIQFTTWKTTDRGLANMVASRWSRATPLTDLPTSLQHTTGGSLELKTTNSMLHISSASLEKGLTFLGCAHVFTHNPEYHGGTSQLNIESNPRTQENTNTIILLLSM</sequence>
<protein>
    <submittedName>
        <fullName evidence="1">Uncharacterized protein</fullName>
    </submittedName>
</protein>
<proteinExistence type="predicted"/>
<name>A0A369J187_HYPMA</name>
<evidence type="ECO:0000313" key="1">
    <source>
        <dbReference type="EMBL" id="RDB14890.1"/>
    </source>
</evidence>
<gene>
    <name evidence="1" type="ORF">Hypma_016486</name>
</gene>
<dbReference type="InParanoid" id="A0A369J187"/>
<evidence type="ECO:0000313" key="2">
    <source>
        <dbReference type="Proteomes" id="UP000076154"/>
    </source>
</evidence>
<organism evidence="1 2">
    <name type="scientific">Hypsizygus marmoreus</name>
    <name type="common">White beech mushroom</name>
    <name type="synonym">Agaricus marmoreus</name>
    <dbReference type="NCBI Taxonomy" id="39966"/>
    <lineage>
        <taxon>Eukaryota</taxon>
        <taxon>Fungi</taxon>
        <taxon>Dikarya</taxon>
        <taxon>Basidiomycota</taxon>
        <taxon>Agaricomycotina</taxon>
        <taxon>Agaricomycetes</taxon>
        <taxon>Agaricomycetidae</taxon>
        <taxon>Agaricales</taxon>
        <taxon>Tricholomatineae</taxon>
        <taxon>Lyophyllaceae</taxon>
        <taxon>Hypsizygus</taxon>
    </lineage>
</organism>
<dbReference type="Proteomes" id="UP000076154">
    <property type="component" value="Unassembled WGS sequence"/>
</dbReference>
<dbReference type="EMBL" id="LUEZ02000096">
    <property type="protein sequence ID" value="RDB14890.1"/>
    <property type="molecule type" value="Genomic_DNA"/>
</dbReference>